<protein>
    <recommendedName>
        <fullName evidence="1">GRF-like zinc ribbon domain-containing protein</fullName>
    </recommendedName>
</protein>
<accession>A0A2I1CWK1</accession>
<keyword evidence="3" id="KW-1185">Reference proteome</keyword>
<dbReference type="Pfam" id="PF23549">
    <property type="entry name" value="Zn_ribbon_GRF_2"/>
    <property type="match status" value="1"/>
</dbReference>
<reference evidence="2" key="1">
    <citation type="submission" date="2016-12" db="EMBL/GenBank/DDBJ databases">
        <title>The genomes of Aspergillus section Nigri reveals drivers in fungal speciation.</title>
        <authorList>
            <consortium name="DOE Joint Genome Institute"/>
            <person name="Vesth T.C."/>
            <person name="Nybo J."/>
            <person name="Theobald S."/>
            <person name="Brandl J."/>
            <person name="Frisvad J.C."/>
            <person name="Nielsen K.F."/>
            <person name="Lyhne E.K."/>
            <person name="Kogle M.E."/>
            <person name="Kuo A."/>
            <person name="Riley R."/>
            <person name="Clum A."/>
            <person name="Nolan M."/>
            <person name="Lipzen A."/>
            <person name="Salamov A."/>
            <person name="Henrissat B."/>
            <person name="Wiebenga A."/>
            <person name="De vries R.P."/>
            <person name="Grigoriev I.V."/>
            <person name="Mortensen U.H."/>
            <person name="Andersen M.R."/>
            <person name="Baker S.E."/>
        </authorList>
    </citation>
    <scope>NUCLEOTIDE SEQUENCE</scope>
    <source>
        <strain evidence="2">IBT 28561</strain>
    </source>
</reference>
<dbReference type="InterPro" id="IPR056444">
    <property type="entry name" value="Zn_ribbon_GRF_2"/>
</dbReference>
<dbReference type="OrthoDB" id="4481740at2759"/>
<proteinExistence type="predicted"/>
<name>A0A2I1CWK1_ASPC2</name>
<comment type="caution">
    <text evidence="2">The sequence shown here is derived from an EMBL/GenBank/DDBJ whole genome shotgun (WGS) entry which is preliminary data.</text>
</comment>
<dbReference type="VEuPathDB" id="FungiDB:P168DRAFT_292128"/>
<feature type="domain" description="GRF-like zinc ribbon" evidence="1">
    <location>
        <begin position="13"/>
        <end position="54"/>
    </location>
</feature>
<evidence type="ECO:0000313" key="3">
    <source>
        <dbReference type="Proteomes" id="UP000234254"/>
    </source>
</evidence>
<gene>
    <name evidence="2" type="ORF">P168DRAFT_292128</name>
</gene>
<dbReference type="EMBL" id="MSFM01000010">
    <property type="protein sequence ID" value="PKY02003.1"/>
    <property type="molecule type" value="Genomic_DNA"/>
</dbReference>
<organism evidence="2 3">
    <name type="scientific">Aspergillus campestris (strain IBT 28561)</name>
    <dbReference type="NCBI Taxonomy" id="1392248"/>
    <lineage>
        <taxon>Eukaryota</taxon>
        <taxon>Fungi</taxon>
        <taxon>Dikarya</taxon>
        <taxon>Ascomycota</taxon>
        <taxon>Pezizomycotina</taxon>
        <taxon>Eurotiomycetes</taxon>
        <taxon>Eurotiomycetidae</taxon>
        <taxon>Eurotiales</taxon>
        <taxon>Aspergillaceae</taxon>
        <taxon>Aspergillus</taxon>
        <taxon>Aspergillus subgen. Circumdati</taxon>
    </lineage>
</organism>
<dbReference type="GeneID" id="36545051"/>
<evidence type="ECO:0000259" key="1">
    <source>
        <dbReference type="Pfam" id="PF23549"/>
    </source>
</evidence>
<dbReference type="Proteomes" id="UP000234254">
    <property type="component" value="Unassembled WGS sequence"/>
</dbReference>
<sequence length="96" mass="11485">MSEEIPRLFEEDPSCRNCNSIMVRNQTHGNANGNENRWFYKCRRRECRGIVFDDYEGIREGNPPCDCDEFSRVQREQGRDYVFRCARGECEFVQVY</sequence>
<evidence type="ECO:0000313" key="2">
    <source>
        <dbReference type="EMBL" id="PKY02003.1"/>
    </source>
</evidence>
<dbReference type="RefSeq" id="XP_024690597.1">
    <property type="nucleotide sequence ID" value="XM_024837527.1"/>
</dbReference>
<dbReference type="AlphaFoldDB" id="A0A2I1CWK1"/>